<feature type="transmembrane region" description="Helical" evidence="1">
    <location>
        <begin position="176"/>
        <end position="198"/>
    </location>
</feature>
<dbReference type="InterPro" id="IPR006938">
    <property type="entry name" value="DUF624"/>
</dbReference>
<evidence type="ECO:0000313" key="2">
    <source>
        <dbReference type="EMBL" id="SFL44980.1"/>
    </source>
</evidence>
<feature type="transmembrane region" description="Helical" evidence="1">
    <location>
        <begin position="25"/>
        <end position="48"/>
    </location>
</feature>
<proteinExistence type="predicted"/>
<keyword evidence="1" id="KW-1133">Transmembrane helix</keyword>
<dbReference type="Proteomes" id="UP000198565">
    <property type="component" value="Unassembled WGS sequence"/>
</dbReference>
<name>A0A1I4HT25_9BACI</name>
<dbReference type="AlphaFoldDB" id="A0A1I4HT25"/>
<gene>
    <name evidence="2" type="ORF">SAMN04487943_101610</name>
</gene>
<feature type="transmembrane region" description="Helical" evidence="1">
    <location>
        <begin position="145"/>
        <end position="170"/>
    </location>
</feature>
<keyword evidence="1" id="KW-0812">Transmembrane</keyword>
<keyword evidence="1" id="KW-0472">Membrane</keyword>
<sequence length="212" mass="24657">MVNAFGNTFIYKFSEWVMRLSLLNLLWIFFTVIGAGFVGFFPATVAMFSMVRHWIKGNADEQIFKTFLDLFKRHLLKANILGYISAIGGVILYLDYMLVKNSSGPFQMVMLLLLIPVSFYYLMVTFFVFPVYVHYDIRLMECFKYAFIIGASYPVRTIYMAFVTFVVYYVTVSFSILFLFFSGSVLSLLIMRFTYVAFEKVEVKNNRMAEPA</sequence>
<feature type="transmembrane region" description="Helical" evidence="1">
    <location>
        <begin position="80"/>
        <end position="99"/>
    </location>
</feature>
<protein>
    <submittedName>
        <fullName evidence="2">Uncharacterized membrane protein YesL</fullName>
    </submittedName>
</protein>
<keyword evidence="3" id="KW-1185">Reference proteome</keyword>
<dbReference type="OrthoDB" id="2182676at2"/>
<accession>A0A1I4HT25</accession>
<dbReference type="STRING" id="334253.SAMN04487943_101610"/>
<dbReference type="EMBL" id="FOTR01000001">
    <property type="protein sequence ID" value="SFL44980.1"/>
    <property type="molecule type" value="Genomic_DNA"/>
</dbReference>
<evidence type="ECO:0000313" key="3">
    <source>
        <dbReference type="Proteomes" id="UP000198565"/>
    </source>
</evidence>
<feature type="transmembrane region" description="Helical" evidence="1">
    <location>
        <begin position="111"/>
        <end position="133"/>
    </location>
</feature>
<reference evidence="3" key="1">
    <citation type="submission" date="2016-10" db="EMBL/GenBank/DDBJ databases">
        <authorList>
            <person name="Varghese N."/>
            <person name="Submissions S."/>
        </authorList>
    </citation>
    <scope>NUCLEOTIDE SEQUENCE [LARGE SCALE GENOMIC DNA]</scope>
    <source>
        <strain evidence="3">CGMCC 1.4250</strain>
    </source>
</reference>
<organism evidence="2 3">
    <name type="scientific">Gracilibacillus orientalis</name>
    <dbReference type="NCBI Taxonomy" id="334253"/>
    <lineage>
        <taxon>Bacteria</taxon>
        <taxon>Bacillati</taxon>
        <taxon>Bacillota</taxon>
        <taxon>Bacilli</taxon>
        <taxon>Bacillales</taxon>
        <taxon>Bacillaceae</taxon>
        <taxon>Gracilibacillus</taxon>
    </lineage>
</organism>
<dbReference type="Pfam" id="PF04854">
    <property type="entry name" value="DUF624"/>
    <property type="match status" value="1"/>
</dbReference>
<evidence type="ECO:0000256" key="1">
    <source>
        <dbReference type="SAM" id="Phobius"/>
    </source>
</evidence>